<dbReference type="Gene3D" id="3.30.1330.80">
    <property type="entry name" value="Hypothetical protein, similar to alpha- acetolactate decarboxylase, domain 2"/>
    <property type="match status" value="1"/>
</dbReference>
<organism evidence="2 3">
    <name type="scientific">Streptacidiphilus alkalitolerans</name>
    <dbReference type="NCBI Taxonomy" id="3342712"/>
    <lineage>
        <taxon>Bacteria</taxon>
        <taxon>Bacillati</taxon>
        <taxon>Actinomycetota</taxon>
        <taxon>Actinomycetes</taxon>
        <taxon>Kitasatosporales</taxon>
        <taxon>Streptomycetaceae</taxon>
        <taxon>Streptacidiphilus</taxon>
    </lineage>
</organism>
<dbReference type="PANTHER" id="PTHR34988:SF1">
    <property type="entry name" value="DNA-BINDING PROTEIN"/>
    <property type="match status" value="1"/>
</dbReference>
<proteinExistence type="predicted"/>
<dbReference type="RefSeq" id="WP_380554877.1">
    <property type="nucleotide sequence ID" value="NZ_JBHEZY010000007.1"/>
</dbReference>
<gene>
    <name evidence="2" type="ORF">ACEZDB_19205</name>
</gene>
<accession>A0ABV6X3I7</accession>
<dbReference type="Pfam" id="PF03479">
    <property type="entry name" value="PCC"/>
    <property type="match status" value="1"/>
</dbReference>
<dbReference type="PROSITE" id="PS51742">
    <property type="entry name" value="PPC"/>
    <property type="match status" value="1"/>
</dbReference>
<evidence type="ECO:0000259" key="1">
    <source>
        <dbReference type="PROSITE" id="PS51742"/>
    </source>
</evidence>
<dbReference type="InterPro" id="IPR005175">
    <property type="entry name" value="PPC_dom"/>
</dbReference>
<sequence>MELISVRDKGDMIEALTRIAEQQGIKDAAVVSVVGAVRTFTLSTMKADNPREAVLTSGRLAELSGNGEITDGVPNLHVTCGLEGGQALAGHLYAAEVGGPYFVNVYLHRL</sequence>
<dbReference type="SUPFAM" id="SSF117856">
    <property type="entry name" value="AF0104/ALDC/Ptd012-like"/>
    <property type="match status" value="1"/>
</dbReference>
<comment type="caution">
    <text evidence="2">The sequence shown here is derived from an EMBL/GenBank/DDBJ whole genome shotgun (WGS) entry which is preliminary data.</text>
</comment>
<reference evidence="2 3" key="1">
    <citation type="submission" date="2024-09" db="EMBL/GenBank/DDBJ databases">
        <authorList>
            <person name="Lee S.D."/>
        </authorList>
    </citation>
    <scope>NUCLEOTIDE SEQUENCE [LARGE SCALE GENOMIC DNA]</scope>
    <source>
        <strain evidence="2 3">N1-3</strain>
    </source>
</reference>
<feature type="domain" description="PPC" evidence="1">
    <location>
        <begin position="1"/>
        <end position="110"/>
    </location>
</feature>
<dbReference type="PANTHER" id="PTHR34988">
    <property type="entry name" value="PROTEIN, PUTATIVE-RELATED"/>
    <property type="match status" value="1"/>
</dbReference>
<evidence type="ECO:0000313" key="3">
    <source>
        <dbReference type="Proteomes" id="UP001592530"/>
    </source>
</evidence>
<dbReference type="EMBL" id="JBHEZY010000007">
    <property type="protein sequence ID" value="MFC1432774.1"/>
    <property type="molecule type" value="Genomic_DNA"/>
</dbReference>
<evidence type="ECO:0000313" key="2">
    <source>
        <dbReference type="EMBL" id="MFC1432774.1"/>
    </source>
</evidence>
<dbReference type="Proteomes" id="UP001592530">
    <property type="component" value="Unassembled WGS sequence"/>
</dbReference>
<protein>
    <submittedName>
        <fullName evidence="2">PCC domain-containing protein</fullName>
    </submittedName>
</protein>
<name>A0ABV6X3I7_9ACTN</name>